<dbReference type="AlphaFoldDB" id="A0A7W9IHU5"/>
<reference evidence="1 2" key="1">
    <citation type="submission" date="2020-08" db="EMBL/GenBank/DDBJ databases">
        <title>Sequencing the genomes of 1000 actinobacteria strains.</title>
        <authorList>
            <person name="Klenk H.-P."/>
        </authorList>
    </citation>
    <scope>NUCLEOTIDE SEQUENCE [LARGE SCALE GENOMIC DNA]</scope>
    <source>
        <strain evidence="1 2">DSM 46887</strain>
    </source>
</reference>
<keyword evidence="2" id="KW-1185">Reference proteome</keyword>
<organism evidence="1 2">
    <name type="scientific">Streptosporangium becharense</name>
    <dbReference type="NCBI Taxonomy" id="1816182"/>
    <lineage>
        <taxon>Bacteria</taxon>
        <taxon>Bacillati</taxon>
        <taxon>Actinomycetota</taxon>
        <taxon>Actinomycetes</taxon>
        <taxon>Streptosporangiales</taxon>
        <taxon>Streptosporangiaceae</taxon>
        <taxon>Streptosporangium</taxon>
    </lineage>
</organism>
<sequence>MEILPTGLPDTGPDEPVVTFAMLTCRACGEHGPWVRTDEHEDVHAWDVEHQAATGHSHFYLWTLGRNTARIFRV</sequence>
<name>A0A7W9IHU5_9ACTN</name>
<evidence type="ECO:0000313" key="2">
    <source>
        <dbReference type="Proteomes" id="UP000540685"/>
    </source>
</evidence>
<dbReference type="EMBL" id="JACHMP010000001">
    <property type="protein sequence ID" value="MBB5820314.1"/>
    <property type="molecule type" value="Genomic_DNA"/>
</dbReference>
<comment type="caution">
    <text evidence="1">The sequence shown here is derived from an EMBL/GenBank/DDBJ whole genome shotgun (WGS) entry which is preliminary data.</text>
</comment>
<protein>
    <submittedName>
        <fullName evidence="1">Uncharacterized protein</fullName>
    </submittedName>
</protein>
<proteinExistence type="predicted"/>
<gene>
    <name evidence="1" type="ORF">F4562_003376</name>
</gene>
<dbReference type="Proteomes" id="UP000540685">
    <property type="component" value="Unassembled WGS sequence"/>
</dbReference>
<dbReference type="RefSeq" id="WP_184547543.1">
    <property type="nucleotide sequence ID" value="NZ_JACHMP010000001.1"/>
</dbReference>
<evidence type="ECO:0000313" key="1">
    <source>
        <dbReference type="EMBL" id="MBB5820314.1"/>
    </source>
</evidence>
<accession>A0A7W9IHU5</accession>